<dbReference type="Gene3D" id="1.10.10.60">
    <property type="entry name" value="Homeodomain-like"/>
    <property type="match status" value="1"/>
</dbReference>
<proteinExistence type="predicted"/>
<name>A0A9F2R7W2_PYTBI</name>
<evidence type="ECO:0000256" key="1">
    <source>
        <dbReference type="SAM" id="Coils"/>
    </source>
</evidence>
<dbReference type="Pfam" id="PF13837">
    <property type="entry name" value="Myb_DNA-bind_4"/>
    <property type="match status" value="1"/>
</dbReference>
<feature type="domain" description="Myb/SANT-like DNA-binding" evidence="3">
    <location>
        <begin position="15"/>
        <end position="104"/>
    </location>
</feature>
<feature type="coiled-coil region" evidence="1">
    <location>
        <begin position="272"/>
        <end position="320"/>
    </location>
</feature>
<organism evidence="4 5">
    <name type="scientific">Python bivittatus</name>
    <name type="common">Burmese python</name>
    <name type="synonym">Python molurus bivittatus</name>
    <dbReference type="NCBI Taxonomy" id="176946"/>
    <lineage>
        <taxon>Eukaryota</taxon>
        <taxon>Metazoa</taxon>
        <taxon>Chordata</taxon>
        <taxon>Craniata</taxon>
        <taxon>Vertebrata</taxon>
        <taxon>Euteleostomi</taxon>
        <taxon>Lepidosauria</taxon>
        <taxon>Squamata</taxon>
        <taxon>Bifurcata</taxon>
        <taxon>Unidentata</taxon>
        <taxon>Episquamata</taxon>
        <taxon>Toxicofera</taxon>
        <taxon>Serpentes</taxon>
        <taxon>Henophidia</taxon>
        <taxon>Pythonidae</taxon>
        <taxon>Python</taxon>
    </lineage>
</organism>
<dbReference type="AlphaFoldDB" id="A0A9F2R7W2"/>
<evidence type="ECO:0000313" key="4">
    <source>
        <dbReference type="Proteomes" id="UP000695026"/>
    </source>
</evidence>
<dbReference type="KEGG" id="pbi:103062094"/>
<evidence type="ECO:0000313" key="5">
    <source>
        <dbReference type="RefSeq" id="XP_007439118.1"/>
    </source>
</evidence>
<dbReference type="RefSeq" id="XP_007439118.1">
    <property type="nucleotide sequence ID" value="XM_007439056.3"/>
</dbReference>
<gene>
    <name evidence="5" type="primary">LOC103062094</name>
</gene>
<dbReference type="OrthoDB" id="9050360at2759"/>
<dbReference type="Proteomes" id="UP000695026">
    <property type="component" value="Unplaced"/>
</dbReference>
<dbReference type="PANTHER" id="PTHR47595">
    <property type="entry name" value="HEAT SHOCK 70 KDA PROTEIN 14"/>
    <property type="match status" value="1"/>
</dbReference>
<feature type="region of interest" description="Disordered" evidence="2">
    <location>
        <begin position="160"/>
        <end position="207"/>
    </location>
</feature>
<feature type="compositionally biased region" description="Acidic residues" evidence="2">
    <location>
        <begin position="189"/>
        <end position="201"/>
    </location>
</feature>
<dbReference type="GeneID" id="103062094"/>
<accession>A0A9F2R7W2</accession>
<keyword evidence="1" id="KW-0175">Coiled coil</keyword>
<protein>
    <submittedName>
        <fullName evidence="5">Zinc finger and SCAN domain-containing protein 32-like</fullName>
    </submittedName>
</protein>
<evidence type="ECO:0000256" key="2">
    <source>
        <dbReference type="SAM" id="MobiDB-lite"/>
    </source>
</evidence>
<reference evidence="5" key="1">
    <citation type="submission" date="2025-08" db="UniProtKB">
        <authorList>
            <consortium name="RefSeq"/>
        </authorList>
    </citation>
    <scope>IDENTIFICATION</scope>
    <source>
        <tissue evidence="5">Liver</tissue>
    </source>
</reference>
<dbReference type="PANTHER" id="PTHR47595:SF1">
    <property type="entry name" value="MYB_SANT-LIKE DNA-BINDING DOMAIN-CONTAINING PROTEIN"/>
    <property type="match status" value="1"/>
</dbReference>
<keyword evidence="4" id="KW-1185">Reference proteome</keyword>
<evidence type="ECO:0000259" key="3">
    <source>
        <dbReference type="Pfam" id="PF13837"/>
    </source>
</evidence>
<dbReference type="InterPro" id="IPR044822">
    <property type="entry name" value="Myb_DNA-bind_4"/>
</dbReference>
<sequence length="382" mass="43194">MSQQGKQSGKFRRGNTWKREETLALLEIWGEAKVQQELRFSHRNLDIFEKISQDLRTKGYHRSAFECRTKTKTLRLEYKRVVVHNSRSGNTPAMCPFFPQLHRILRGDASVAPKRVARSFTLRWPMPNQVPHQDHGDVAAAFAQPLLEKDLEVQDIHMGDGGEYLAHPESAPEQTAHPEGHVIFSPEKEEGEEEEEEEEEQKVEGQHSLDARLPEQEFKVEGQPCAPGPSASEDRGTHVPKLATLSPAARLSMLRNKKRRAPMVQIIADSILQNAEKDRELLARELAAERKRSDAFLQVLENEARERSLARQEISRLNQATLQSLQVLNETLQQLLPPTPVPSSSRVEDYCDQQRLNQALCNQSRPVSGSPGKVSFGGTCHT</sequence>
<feature type="region of interest" description="Disordered" evidence="2">
    <location>
        <begin position="363"/>
        <end position="382"/>
    </location>
</feature>